<organism evidence="3 4">
    <name type="scientific">Saccharibacillus endophyticus</name>
    <dbReference type="NCBI Taxonomy" id="2060666"/>
    <lineage>
        <taxon>Bacteria</taxon>
        <taxon>Bacillati</taxon>
        <taxon>Bacillota</taxon>
        <taxon>Bacilli</taxon>
        <taxon>Bacillales</taxon>
        <taxon>Paenibacillaceae</taxon>
        <taxon>Saccharibacillus</taxon>
    </lineage>
</organism>
<keyword evidence="1" id="KW-0175">Coiled coil</keyword>
<reference evidence="4" key="1">
    <citation type="journal article" date="2019" name="Int. J. Syst. Evol. Microbiol.">
        <title>The Global Catalogue of Microorganisms (GCM) 10K type strain sequencing project: providing services to taxonomists for standard genome sequencing and annotation.</title>
        <authorList>
            <consortium name="The Broad Institute Genomics Platform"/>
            <consortium name="The Broad Institute Genome Sequencing Center for Infectious Disease"/>
            <person name="Wu L."/>
            <person name="Ma J."/>
        </authorList>
    </citation>
    <scope>NUCLEOTIDE SEQUENCE [LARGE SCALE GENOMIC DNA]</scope>
    <source>
        <strain evidence="4">CCM 8702</strain>
    </source>
</reference>
<dbReference type="Proteomes" id="UP000605427">
    <property type="component" value="Unassembled WGS sequence"/>
</dbReference>
<evidence type="ECO:0000256" key="1">
    <source>
        <dbReference type="SAM" id="Coils"/>
    </source>
</evidence>
<sequence>MLFPAKKRSFSRFASLMIAAVLVLSVYAPGRAQASGDAWAAALSGIDSLYDGYTALETANKLEKQQIQSLRKDSAARLKEVNAAVKAIDKTKIDQLASTAASLKTRHASLIGQYGDLGKQASEARKRKDKKNADLLDLKRNKLKPSVDAAKSEIKKANEALAAAKKQAKAKAQIVKDALAPVTSLKKQVTAENKSITSFNKTRAASYKRYRAAVKSGNAITAAAEITMMYAQLGKIHASQQKIHGWEKQISAAIKSAANKLPGK</sequence>
<keyword evidence="2" id="KW-0732">Signal</keyword>
<dbReference type="RefSeq" id="WP_172244728.1">
    <property type="nucleotide sequence ID" value="NZ_BMDD01000003.1"/>
</dbReference>
<proteinExistence type="predicted"/>
<feature type="chain" id="PRO_5045669545" description="Colicin import membrane protein" evidence="2">
    <location>
        <begin position="35"/>
        <end position="264"/>
    </location>
</feature>
<comment type="caution">
    <text evidence="3">The sequence shown here is derived from an EMBL/GenBank/DDBJ whole genome shotgun (WGS) entry which is preliminary data.</text>
</comment>
<gene>
    <name evidence="3" type="ORF">GCM10007362_29160</name>
</gene>
<name>A0ABQ1ZYN8_9BACL</name>
<feature type="coiled-coil region" evidence="1">
    <location>
        <begin position="121"/>
        <end position="174"/>
    </location>
</feature>
<feature type="signal peptide" evidence="2">
    <location>
        <begin position="1"/>
        <end position="34"/>
    </location>
</feature>
<dbReference type="EMBL" id="BMDD01000003">
    <property type="protein sequence ID" value="GGH80599.1"/>
    <property type="molecule type" value="Genomic_DNA"/>
</dbReference>
<keyword evidence="4" id="KW-1185">Reference proteome</keyword>
<evidence type="ECO:0000256" key="2">
    <source>
        <dbReference type="SAM" id="SignalP"/>
    </source>
</evidence>
<evidence type="ECO:0000313" key="4">
    <source>
        <dbReference type="Proteomes" id="UP000605427"/>
    </source>
</evidence>
<accession>A0ABQ1ZYN8</accession>
<evidence type="ECO:0000313" key="3">
    <source>
        <dbReference type="EMBL" id="GGH80599.1"/>
    </source>
</evidence>
<protein>
    <recommendedName>
        <fullName evidence="5">Colicin import membrane protein</fullName>
    </recommendedName>
</protein>
<evidence type="ECO:0008006" key="5">
    <source>
        <dbReference type="Google" id="ProtNLM"/>
    </source>
</evidence>